<protein>
    <submittedName>
        <fullName evidence="1">Uncharacterized protein</fullName>
    </submittedName>
</protein>
<proteinExistence type="predicted"/>
<gene>
    <name evidence="1" type="ORF">IPJ27_10090</name>
</gene>
<dbReference type="AlphaFoldDB" id="A0A935PZC8"/>
<reference evidence="1 2" key="1">
    <citation type="submission" date="2020-10" db="EMBL/GenBank/DDBJ databases">
        <title>Connecting structure to function with the recovery of over 1000 high-quality activated sludge metagenome-assembled genomes encoding full-length rRNA genes using long-read sequencing.</title>
        <authorList>
            <person name="Singleton C.M."/>
            <person name="Petriglieri F."/>
            <person name="Kristensen J.M."/>
            <person name="Kirkegaard R.H."/>
            <person name="Michaelsen T.Y."/>
            <person name="Andersen M.H."/>
            <person name="Karst S.M."/>
            <person name="Dueholm M.S."/>
            <person name="Nielsen P.H."/>
            <person name="Albertsen M."/>
        </authorList>
    </citation>
    <scope>NUCLEOTIDE SEQUENCE [LARGE SCALE GENOMIC DNA]</scope>
    <source>
        <strain evidence="1">EsbW_18-Q3-R4-48_BATAC.285</strain>
    </source>
</reference>
<name>A0A935PZC8_9PROT</name>
<evidence type="ECO:0000313" key="2">
    <source>
        <dbReference type="Proteomes" id="UP000697998"/>
    </source>
</evidence>
<evidence type="ECO:0000313" key="1">
    <source>
        <dbReference type="EMBL" id="MBK7675077.1"/>
    </source>
</evidence>
<accession>A0A935PZC8</accession>
<organism evidence="1 2">
    <name type="scientific">Candidatus Accumulibacter proximus</name>
    <dbReference type="NCBI Taxonomy" id="2954385"/>
    <lineage>
        <taxon>Bacteria</taxon>
        <taxon>Pseudomonadati</taxon>
        <taxon>Pseudomonadota</taxon>
        <taxon>Betaproteobacteria</taxon>
        <taxon>Candidatus Accumulibacter</taxon>
    </lineage>
</organism>
<comment type="caution">
    <text evidence="1">The sequence shown here is derived from an EMBL/GenBank/DDBJ whole genome shotgun (WGS) entry which is preliminary data.</text>
</comment>
<dbReference type="EMBL" id="JADJMH010000006">
    <property type="protein sequence ID" value="MBK7675077.1"/>
    <property type="molecule type" value="Genomic_DNA"/>
</dbReference>
<sequence>MSAAAQIASWVQTKPMILIRFDQTFSASLLESRQGFEHLTIVKPHSVLQDFRLPTLCVLEVQEHDGSKCYVATATRKVAVSTFDSRLTVKKLRPITTASLDGLKAQVTDTRMKRLLDHRSPAEGQWSNLSPKLSAHLVEVLAGRRRLSCYPKGSQGRRDPAAHWSTANQCPEGGACCAYLYEDNGCGPRVRPWGHLSKGGERLIHTANKPARGV</sequence>
<dbReference type="Proteomes" id="UP000697998">
    <property type="component" value="Unassembled WGS sequence"/>
</dbReference>